<feature type="domain" description="PRONE" evidence="4">
    <location>
        <begin position="59"/>
        <end position="408"/>
    </location>
</feature>
<reference evidence="5 6" key="1">
    <citation type="submission" date="2019-12" db="EMBL/GenBank/DDBJ databases">
        <authorList>
            <person name="Scholz U."/>
            <person name="Mascher M."/>
            <person name="Fiebig A."/>
        </authorList>
    </citation>
    <scope>NUCLEOTIDE SEQUENCE</scope>
</reference>
<dbReference type="PROSITE" id="PS51334">
    <property type="entry name" value="PRONE"/>
    <property type="match status" value="1"/>
</dbReference>
<proteinExistence type="predicted"/>
<dbReference type="InterPro" id="IPR005512">
    <property type="entry name" value="PRONE_dom"/>
</dbReference>
<protein>
    <recommendedName>
        <fullName evidence="4">PRONE domain-containing protein</fullName>
    </recommendedName>
</protein>
<dbReference type="GO" id="GO:0005085">
    <property type="term" value="F:guanyl-nucleotide exchange factor activity"/>
    <property type="evidence" value="ECO:0007669"/>
    <property type="project" value="UniProtKB-UniRule"/>
</dbReference>
<dbReference type="PANTHER" id="PTHR33101:SF10">
    <property type="entry name" value="ROP GUANINE NUCLEOTIDE EXCHANGE FACTOR 12"/>
    <property type="match status" value="1"/>
</dbReference>
<name>A0A7I8JRS3_SPIIN</name>
<dbReference type="EMBL" id="LR743604">
    <property type="protein sequence ID" value="CAA2633822.1"/>
    <property type="molecule type" value="Genomic_DNA"/>
</dbReference>
<gene>
    <name evidence="5" type="ORF">SI7747_17019302</name>
</gene>
<accession>A0A7I8JRS3</accession>
<dbReference type="Proteomes" id="UP001189122">
    <property type="component" value="Unassembled WGS sequence"/>
</dbReference>
<dbReference type="InterPro" id="IPR038937">
    <property type="entry name" value="RopGEF"/>
</dbReference>
<evidence type="ECO:0000256" key="2">
    <source>
        <dbReference type="PROSITE-ProRule" id="PRU00663"/>
    </source>
</evidence>
<dbReference type="Gene3D" id="1.20.58.1310">
    <property type="entry name" value="PRONE domain, subdomain 2"/>
    <property type="match status" value="1"/>
</dbReference>
<dbReference type="EMBL" id="CACRZD030000017">
    <property type="protein sequence ID" value="CAA6672886.1"/>
    <property type="molecule type" value="Genomic_DNA"/>
</dbReference>
<evidence type="ECO:0000313" key="6">
    <source>
        <dbReference type="Proteomes" id="UP001189122"/>
    </source>
</evidence>
<evidence type="ECO:0000313" key="5">
    <source>
        <dbReference type="EMBL" id="CAA2633822.1"/>
    </source>
</evidence>
<dbReference type="PANTHER" id="PTHR33101">
    <property type="entry name" value="ROP GUANINE NUCLEOTIDE EXCHANGE FACTOR 1"/>
    <property type="match status" value="1"/>
</dbReference>
<feature type="region of interest" description="Disordered" evidence="3">
    <location>
        <begin position="205"/>
        <end position="228"/>
    </location>
</feature>
<keyword evidence="6" id="KW-1185">Reference proteome</keyword>
<evidence type="ECO:0000256" key="3">
    <source>
        <dbReference type="SAM" id="MobiDB-lite"/>
    </source>
</evidence>
<keyword evidence="1 2" id="KW-0344">Guanine-nucleotide releasing factor</keyword>
<dbReference type="Pfam" id="PF03759">
    <property type="entry name" value="PRONE"/>
    <property type="match status" value="1"/>
</dbReference>
<dbReference type="AlphaFoldDB" id="A0A7I8JRS3"/>
<evidence type="ECO:0000256" key="1">
    <source>
        <dbReference type="ARBA" id="ARBA00022658"/>
    </source>
</evidence>
<dbReference type="Gene3D" id="1.20.58.2010">
    <property type="entry name" value="PRONE domain, subdomain 1"/>
    <property type="match status" value="1"/>
</dbReference>
<organism evidence="5">
    <name type="scientific">Spirodela intermedia</name>
    <name type="common">Intermediate duckweed</name>
    <dbReference type="NCBI Taxonomy" id="51605"/>
    <lineage>
        <taxon>Eukaryota</taxon>
        <taxon>Viridiplantae</taxon>
        <taxon>Streptophyta</taxon>
        <taxon>Embryophyta</taxon>
        <taxon>Tracheophyta</taxon>
        <taxon>Spermatophyta</taxon>
        <taxon>Magnoliopsida</taxon>
        <taxon>Liliopsida</taxon>
        <taxon>Araceae</taxon>
        <taxon>Lemnoideae</taxon>
        <taxon>Spirodela</taxon>
    </lineage>
</organism>
<evidence type="ECO:0000259" key="4">
    <source>
        <dbReference type="PROSITE" id="PS51334"/>
    </source>
</evidence>
<sequence>MVRFLKRGHSLDRLLHDRGMFDGAAHHAHSLIVDGGSGGATSPEPETKILFRSEGSRRQPAPSRRAVHVEMMKERFSKLLLGEDMSGGGKGVSSALALSNAITNLAASVFGEQWRLEPMSRERKARWRKEIEWLLSVTDHIVEFVPSQQKSSDGTIMEMVVVLMHADHGDPAEDDLHMNILALRKLDAMLVDLLDNFKDQNEFYYASKDDPDAQPGGGGVGPPKRNDDKWWLPAAKKDSVHQILKAAMAINSQVLSEMAIPDAYIDSLPKNGRASLGDAIYRAITDDAFDPEQLLSTQDLSTDHRVLDLKNRIEASVIIWRRKMNSKEGKPSSWSIAVSMEKRELFEERAETLLLLLKQRFPGIPQDVGQSVLESYSRILESLAFMVMSRIEDVLYADSLAGAAPPAEGGGEAVKFPTAEEEAERVNAMEAPSSMTLSDFMGLDLGHDGDRKKKTEDADGVNAAAAKIATPQALKSFSYTESLLGLRSPTARH</sequence>